<feature type="signal peptide" evidence="1">
    <location>
        <begin position="1"/>
        <end position="20"/>
    </location>
</feature>
<evidence type="ECO:0000259" key="3">
    <source>
        <dbReference type="Pfam" id="PF26335"/>
    </source>
</evidence>
<evidence type="ECO:0000313" key="5">
    <source>
        <dbReference type="Proteomes" id="UP001275084"/>
    </source>
</evidence>
<dbReference type="InterPro" id="IPR051478">
    <property type="entry name" value="Beta-lactamase-like_AB/R"/>
</dbReference>
<gene>
    <name evidence="4" type="ORF">B0T25DRAFT_496458</name>
</gene>
<protein>
    <submittedName>
        <fullName evidence="4">Beta-lactamase/transpeptidase-like protein</fullName>
    </submittedName>
</protein>
<sequence>MRPLLTSLLILGTIAGFGAAQNCPILGPAYPAPNNVSSSAFASAKAAFDEALTRAHSHGRIPSNTTFYSIQVYSPASRNLIHSVYYTATNKTVSRKPVTVGPDTIFRIFSLSKLLTVYTILTKLGDKYWNEPVSKYVPELAAAQNRRQNAIDDVDWDEVTLGSLSSLMSGIARDCIFPFTSTYNTPNYSNMAFQILAYAVENITGQPFAELVRTQLVEPLNLTRTFLTNPEQHTKLSDAVITEGWDWDLGDESPTGGYYSTISDLTTLGTSILNSTLLPAKATRKWLKPLTHTGSLLTSIGRPWEILRRAIPFPSRPRIADVYTKQGGSDTYVSFLALSPDHNIGISILTASAGKSDAFDVIKKLSLDIWIPAAEQAARDQAGGDFVGRYTLGGGGNASASAEIQLLPGQPGLYVHSLVSEGVDFFGLIQSLLGREGELKAWLYPIGLVSEKGGKKKVAFRAVFGVLGVEAEEDCATWAQVDSGRFGGHPKDLFIFEVDEGGRATGLEVPILGKVLGKVGQ</sequence>
<dbReference type="SUPFAM" id="SSF56601">
    <property type="entry name" value="beta-lactamase/transpeptidase-like"/>
    <property type="match status" value="1"/>
</dbReference>
<evidence type="ECO:0000259" key="2">
    <source>
        <dbReference type="Pfam" id="PF00144"/>
    </source>
</evidence>
<keyword evidence="5" id="KW-1185">Reference proteome</keyword>
<accession>A0AAJ0HSR3</accession>
<feature type="chain" id="PRO_5042500629" evidence="1">
    <location>
        <begin position="21"/>
        <end position="521"/>
    </location>
</feature>
<dbReference type="PANTHER" id="PTHR22935">
    <property type="entry name" value="PENICILLIN-BINDING PROTEIN"/>
    <property type="match status" value="1"/>
</dbReference>
<dbReference type="InterPro" id="IPR012338">
    <property type="entry name" value="Beta-lactam/transpept-like"/>
</dbReference>
<proteinExistence type="predicted"/>
<dbReference type="EMBL" id="JAUIQD010000002">
    <property type="protein sequence ID" value="KAK3360526.1"/>
    <property type="molecule type" value="Genomic_DNA"/>
</dbReference>
<dbReference type="InterPro" id="IPR001466">
    <property type="entry name" value="Beta-lactam-related"/>
</dbReference>
<dbReference type="Pfam" id="PF26335">
    <property type="entry name" value="ARB_00930_C"/>
    <property type="match status" value="1"/>
</dbReference>
<dbReference type="Gene3D" id="3.40.710.10">
    <property type="entry name" value="DD-peptidase/beta-lactamase superfamily"/>
    <property type="match status" value="1"/>
</dbReference>
<keyword evidence="1" id="KW-0732">Signal</keyword>
<dbReference type="PANTHER" id="PTHR22935:SF97">
    <property type="entry name" value="BETA-LACTAMASE-RELATED DOMAIN-CONTAINING PROTEIN"/>
    <property type="match status" value="1"/>
</dbReference>
<organism evidence="4 5">
    <name type="scientific">Lasiosphaeria hispida</name>
    <dbReference type="NCBI Taxonomy" id="260671"/>
    <lineage>
        <taxon>Eukaryota</taxon>
        <taxon>Fungi</taxon>
        <taxon>Dikarya</taxon>
        <taxon>Ascomycota</taxon>
        <taxon>Pezizomycotina</taxon>
        <taxon>Sordariomycetes</taxon>
        <taxon>Sordariomycetidae</taxon>
        <taxon>Sordariales</taxon>
        <taxon>Lasiosphaeriaceae</taxon>
        <taxon>Lasiosphaeria</taxon>
    </lineage>
</organism>
<dbReference type="AlphaFoldDB" id="A0AAJ0HSR3"/>
<reference evidence="4" key="1">
    <citation type="journal article" date="2023" name="Mol. Phylogenet. Evol.">
        <title>Genome-scale phylogeny and comparative genomics of the fungal order Sordariales.</title>
        <authorList>
            <person name="Hensen N."/>
            <person name="Bonometti L."/>
            <person name="Westerberg I."/>
            <person name="Brannstrom I.O."/>
            <person name="Guillou S."/>
            <person name="Cros-Aarteil S."/>
            <person name="Calhoun S."/>
            <person name="Haridas S."/>
            <person name="Kuo A."/>
            <person name="Mondo S."/>
            <person name="Pangilinan J."/>
            <person name="Riley R."/>
            <person name="LaButti K."/>
            <person name="Andreopoulos B."/>
            <person name="Lipzen A."/>
            <person name="Chen C."/>
            <person name="Yan M."/>
            <person name="Daum C."/>
            <person name="Ng V."/>
            <person name="Clum A."/>
            <person name="Steindorff A."/>
            <person name="Ohm R.A."/>
            <person name="Martin F."/>
            <person name="Silar P."/>
            <person name="Natvig D.O."/>
            <person name="Lalanne C."/>
            <person name="Gautier V."/>
            <person name="Ament-Velasquez S.L."/>
            <person name="Kruys A."/>
            <person name="Hutchinson M.I."/>
            <person name="Powell A.J."/>
            <person name="Barry K."/>
            <person name="Miller A.N."/>
            <person name="Grigoriev I.V."/>
            <person name="Debuchy R."/>
            <person name="Gladieux P."/>
            <person name="Hiltunen Thoren M."/>
            <person name="Johannesson H."/>
        </authorList>
    </citation>
    <scope>NUCLEOTIDE SEQUENCE</scope>
    <source>
        <strain evidence="4">CBS 955.72</strain>
    </source>
</reference>
<evidence type="ECO:0000256" key="1">
    <source>
        <dbReference type="SAM" id="SignalP"/>
    </source>
</evidence>
<feature type="domain" description="Beta-lactamase-like ARB-00930-like C-terminal" evidence="3">
    <location>
        <begin position="378"/>
        <end position="519"/>
    </location>
</feature>
<name>A0AAJ0HSR3_9PEZI</name>
<feature type="domain" description="Beta-lactamase-related" evidence="2">
    <location>
        <begin position="86"/>
        <end position="357"/>
    </location>
</feature>
<dbReference type="Proteomes" id="UP001275084">
    <property type="component" value="Unassembled WGS sequence"/>
</dbReference>
<reference evidence="4" key="2">
    <citation type="submission" date="2023-06" db="EMBL/GenBank/DDBJ databases">
        <authorList>
            <consortium name="Lawrence Berkeley National Laboratory"/>
            <person name="Haridas S."/>
            <person name="Hensen N."/>
            <person name="Bonometti L."/>
            <person name="Westerberg I."/>
            <person name="Brannstrom I.O."/>
            <person name="Guillou S."/>
            <person name="Cros-Aarteil S."/>
            <person name="Calhoun S."/>
            <person name="Kuo A."/>
            <person name="Mondo S."/>
            <person name="Pangilinan J."/>
            <person name="Riley R."/>
            <person name="Labutti K."/>
            <person name="Andreopoulos B."/>
            <person name="Lipzen A."/>
            <person name="Chen C."/>
            <person name="Yanf M."/>
            <person name="Daum C."/>
            <person name="Ng V."/>
            <person name="Clum A."/>
            <person name="Steindorff A."/>
            <person name="Ohm R."/>
            <person name="Martin F."/>
            <person name="Silar P."/>
            <person name="Natvig D."/>
            <person name="Lalanne C."/>
            <person name="Gautier V."/>
            <person name="Ament-Velasquez S.L."/>
            <person name="Kruys A."/>
            <person name="Hutchinson M.I."/>
            <person name="Powell A.J."/>
            <person name="Barry K."/>
            <person name="Miller A.N."/>
            <person name="Grigoriev I.V."/>
            <person name="Debuchy R."/>
            <person name="Gladieux P."/>
            <person name="Thoren M.H."/>
            <person name="Johannesson H."/>
        </authorList>
    </citation>
    <scope>NUCLEOTIDE SEQUENCE</scope>
    <source>
        <strain evidence="4">CBS 955.72</strain>
    </source>
</reference>
<evidence type="ECO:0000313" key="4">
    <source>
        <dbReference type="EMBL" id="KAK3360526.1"/>
    </source>
</evidence>
<dbReference type="Pfam" id="PF00144">
    <property type="entry name" value="Beta-lactamase"/>
    <property type="match status" value="1"/>
</dbReference>
<dbReference type="InterPro" id="IPR058664">
    <property type="entry name" value="ARB_00930-like_C"/>
</dbReference>
<comment type="caution">
    <text evidence="4">The sequence shown here is derived from an EMBL/GenBank/DDBJ whole genome shotgun (WGS) entry which is preliminary data.</text>
</comment>